<evidence type="ECO:0000313" key="1">
    <source>
        <dbReference type="EMBL" id="MFD1572041.1"/>
    </source>
</evidence>
<dbReference type="RefSeq" id="WP_256419339.1">
    <property type="nucleotide sequence ID" value="NZ_JANHDL010000017.1"/>
</dbReference>
<sequence length="239" mass="26866">MTSTIASYICILMGLCAGQIEQMGSNGCVYERSRWPYSYTSMSETPQQQKIERIAQKYGVEEIGDELVAYWIGDGPDKSVRELAAYFNFQIVDIALRNAGIILDREVVESIAEKLQTDDARFTETEFGDRDVDLSEVKHDLVSYQSVHTYLREIREVEKPDSVKTKSQRIDDLRKLHARVVKVSRGTATQLIQRGDVEGPAPRIEVDATALCLDCQTETNLLIYLHNGGCPSAECSNHP</sequence>
<evidence type="ECO:0000313" key="2">
    <source>
        <dbReference type="Proteomes" id="UP001597185"/>
    </source>
</evidence>
<comment type="caution">
    <text evidence="1">The sequence shown here is derived from an EMBL/GenBank/DDBJ whole genome shotgun (WGS) entry which is preliminary data.</text>
</comment>
<dbReference type="EMBL" id="JBHUDB010000020">
    <property type="protein sequence ID" value="MFD1572041.1"/>
    <property type="molecule type" value="Genomic_DNA"/>
</dbReference>
<proteinExistence type="predicted"/>
<reference evidence="1 2" key="1">
    <citation type="journal article" date="2019" name="Int. J. Syst. Evol. Microbiol.">
        <title>The Global Catalogue of Microorganisms (GCM) 10K type strain sequencing project: providing services to taxonomists for standard genome sequencing and annotation.</title>
        <authorList>
            <consortium name="The Broad Institute Genomics Platform"/>
            <consortium name="The Broad Institute Genome Sequencing Center for Infectious Disease"/>
            <person name="Wu L."/>
            <person name="Ma J."/>
        </authorList>
    </citation>
    <scope>NUCLEOTIDE SEQUENCE [LARGE SCALE GENOMIC DNA]</scope>
    <source>
        <strain evidence="1 2">CGMCC 1.12689</strain>
    </source>
</reference>
<protein>
    <submittedName>
        <fullName evidence="1">Rod-determining factor RdfA</fullName>
    </submittedName>
</protein>
<gene>
    <name evidence="1" type="primary">rdfA</name>
    <name evidence="1" type="ORF">ACFR9T_15885</name>
</gene>
<name>A0ABD6C3V2_9EURY</name>
<organism evidence="1 2">
    <name type="scientific">Halorubrum laminariae</name>
    <dbReference type="NCBI Taxonomy" id="1433523"/>
    <lineage>
        <taxon>Archaea</taxon>
        <taxon>Methanobacteriati</taxon>
        <taxon>Methanobacteriota</taxon>
        <taxon>Stenosarchaea group</taxon>
        <taxon>Halobacteria</taxon>
        <taxon>Halobacteriales</taxon>
        <taxon>Haloferacaceae</taxon>
        <taxon>Halorubrum</taxon>
    </lineage>
</organism>
<dbReference type="Pfam" id="PF21811">
    <property type="entry name" value="RdfA"/>
    <property type="match status" value="1"/>
</dbReference>
<dbReference type="AlphaFoldDB" id="A0ABD6C3V2"/>
<accession>A0ABD6C3V2</accession>
<dbReference type="Proteomes" id="UP001597185">
    <property type="component" value="Unassembled WGS sequence"/>
</dbReference>
<keyword evidence="2" id="KW-1185">Reference proteome</keyword>
<dbReference type="InterPro" id="IPR048925">
    <property type="entry name" value="RdfA"/>
</dbReference>